<dbReference type="AlphaFoldDB" id="A0A7C1JV27"/>
<dbReference type="EMBL" id="DSJL01000011">
    <property type="protein sequence ID" value="HEF65144.1"/>
    <property type="molecule type" value="Genomic_DNA"/>
</dbReference>
<evidence type="ECO:0000313" key="8">
    <source>
        <dbReference type="EMBL" id="HEF65144.1"/>
    </source>
</evidence>
<sequence length="299" mass="33466">MAEAAGPLERVRPAERSLGLWLARRNRGYYIIGYAVLLFLALWTLFPVYWQLATSLRSDVDLFSSTVTLIPRIITTEHYEKILGPSYPFLRQLRNSALVALATTVISTLLGAMAGYALTRLRFAGRTVLARLLVYAYLAPGTILFIPIFVMMSRLGLRDNLVGLTLAYLTFTVPFATWMLMGYFRTLPIELEEAALIDGASRWQILWRIMVPLSGPALVVAAVFAFTLSWNEFLYALVLLQKQEVMTAPVGLSAYVIGDQYYWGQMMAAATIMSLPPLVVYLFGQRWVIAGWTSGAVKD</sequence>
<evidence type="ECO:0000256" key="3">
    <source>
        <dbReference type="ARBA" id="ARBA00022475"/>
    </source>
</evidence>
<comment type="subcellular location">
    <subcellularLocation>
        <location evidence="1 7">Cell membrane</location>
        <topology evidence="1 7">Multi-pass membrane protein</topology>
    </subcellularLocation>
</comment>
<comment type="similarity">
    <text evidence="7">Belongs to the binding-protein-dependent transport system permease family.</text>
</comment>
<feature type="transmembrane region" description="Helical" evidence="7">
    <location>
        <begin position="97"/>
        <end position="118"/>
    </location>
</feature>
<keyword evidence="3" id="KW-1003">Cell membrane</keyword>
<name>A0A7C1JV27_THERO</name>
<dbReference type="InterPro" id="IPR000515">
    <property type="entry name" value="MetI-like"/>
</dbReference>
<dbReference type="Gene3D" id="1.10.3720.10">
    <property type="entry name" value="MetI-like"/>
    <property type="match status" value="1"/>
</dbReference>
<gene>
    <name evidence="8" type="ORF">ENP47_06080</name>
</gene>
<feature type="transmembrane region" description="Helical" evidence="7">
    <location>
        <begin position="130"/>
        <end position="150"/>
    </location>
</feature>
<evidence type="ECO:0000256" key="6">
    <source>
        <dbReference type="ARBA" id="ARBA00023136"/>
    </source>
</evidence>
<keyword evidence="5 7" id="KW-1133">Transmembrane helix</keyword>
<dbReference type="GO" id="GO:0005886">
    <property type="term" value="C:plasma membrane"/>
    <property type="evidence" value="ECO:0007669"/>
    <property type="project" value="UniProtKB-SubCell"/>
</dbReference>
<dbReference type="CDD" id="cd06261">
    <property type="entry name" value="TM_PBP2"/>
    <property type="match status" value="1"/>
</dbReference>
<keyword evidence="4 7" id="KW-0812">Transmembrane</keyword>
<evidence type="ECO:0000256" key="1">
    <source>
        <dbReference type="ARBA" id="ARBA00004651"/>
    </source>
</evidence>
<feature type="transmembrane region" description="Helical" evidence="7">
    <location>
        <begin position="262"/>
        <end position="283"/>
    </location>
</feature>
<comment type="caution">
    <text evidence="8">The sequence shown here is derived from an EMBL/GenBank/DDBJ whole genome shotgun (WGS) entry which is preliminary data.</text>
</comment>
<accession>A0A7C1JV27</accession>
<dbReference type="PROSITE" id="PS50928">
    <property type="entry name" value="ABC_TM1"/>
    <property type="match status" value="1"/>
</dbReference>
<proteinExistence type="inferred from homology"/>
<dbReference type="InterPro" id="IPR035906">
    <property type="entry name" value="MetI-like_sf"/>
</dbReference>
<dbReference type="SUPFAM" id="SSF161098">
    <property type="entry name" value="MetI-like"/>
    <property type="match status" value="1"/>
</dbReference>
<dbReference type="GO" id="GO:0055085">
    <property type="term" value="P:transmembrane transport"/>
    <property type="evidence" value="ECO:0007669"/>
    <property type="project" value="InterPro"/>
</dbReference>
<feature type="transmembrane region" description="Helical" evidence="7">
    <location>
        <begin position="205"/>
        <end position="230"/>
    </location>
</feature>
<dbReference type="Pfam" id="PF00528">
    <property type="entry name" value="BPD_transp_1"/>
    <property type="match status" value="1"/>
</dbReference>
<evidence type="ECO:0000256" key="2">
    <source>
        <dbReference type="ARBA" id="ARBA00022448"/>
    </source>
</evidence>
<organism evidence="8">
    <name type="scientific">Thermomicrobium roseum</name>
    <dbReference type="NCBI Taxonomy" id="500"/>
    <lineage>
        <taxon>Bacteria</taxon>
        <taxon>Pseudomonadati</taxon>
        <taxon>Thermomicrobiota</taxon>
        <taxon>Thermomicrobia</taxon>
        <taxon>Thermomicrobiales</taxon>
        <taxon>Thermomicrobiaceae</taxon>
        <taxon>Thermomicrobium</taxon>
    </lineage>
</organism>
<evidence type="ECO:0000256" key="5">
    <source>
        <dbReference type="ARBA" id="ARBA00022989"/>
    </source>
</evidence>
<evidence type="ECO:0000256" key="7">
    <source>
        <dbReference type="RuleBase" id="RU363032"/>
    </source>
</evidence>
<protein>
    <submittedName>
        <fullName evidence="8">Carbohydrate ABC transporter permease</fullName>
    </submittedName>
</protein>
<evidence type="ECO:0000256" key="4">
    <source>
        <dbReference type="ARBA" id="ARBA00022692"/>
    </source>
</evidence>
<reference evidence="8" key="1">
    <citation type="journal article" date="2020" name="mSystems">
        <title>Genome- and Community-Level Interaction Insights into Carbon Utilization and Element Cycling Functions of Hydrothermarchaeota in Hydrothermal Sediment.</title>
        <authorList>
            <person name="Zhou Z."/>
            <person name="Liu Y."/>
            <person name="Xu W."/>
            <person name="Pan J."/>
            <person name="Luo Z.H."/>
            <person name="Li M."/>
        </authorList>
    </citation>
    <scope>NUCLEOTIDE SEQUENCE [LARGE SCALE GENOMIC DNA]</scope>
    <source>
        <strain evidence="8">SpSt-222</strain>
    </source>
</reference>
<dbReference type="PANTHER" id="PTHR32243:SF18">
    <property type="entry name" value="INNER MEMBRANE ABC TRANSPORTER PERMEASE PROTEIN YCJP"/>
    <property type="match status" value="1"/>
</dbReference>
<feature type="transmembrane region" description="Helical" evidence="7">
    <location>
        <begin position="29"/>
        <end position="50"/>
    </location>
</feature>
<dbReference type="InterPro" id="IPR050901">
    <property type="entry name" value="BP-dep_ABC_trans_perm"/>
</dbReference>
<keyword evidence="6 7" id="KW-0472">Membrane</keyword>
<dbReference type="PANTHER" id="PTHR32243">
    <property type="entry name" value="MALTOSE TRANSPORT SYSTEM PERMEASE-RELATED"/>
    <property type="match status" value="1"/>
</dbReference>
<feature type="transmembrane region" description="Helical" evidence="7">
    <location>
        <begin position="162"/>
        <end position="184"/>
    </location>
</feature>
<keyword evidence="2 7" id="KW-0813">Transport</keyword>